<dbReference type="Proteomes" id="UP001213000">
    <property type="component" value="Unassembled WGS sequence"/>
</dbReference>
<evidence type="ECO:0000256" key="1">
    <source>
        <dbReference type="SAM" id="MobiDB-lite"/>
    </source>
</evidence>
<reference evidence="2" key="1">
    <citation type="submission" date="2022-07" db="EMBL/GenBank/DDBJ databases">
        <title>Genome Sequence of Leucocoprinus birnbaumii.</title>
        <authorList>
            <person name="Buettner E."/>
        </authorList>
    </citation>
    <scope>NUCLEOTIDE SEQUENCE</scope>
    <source>
        <strain evidence="2">VT141</strain>
    </source>
</reference>
<evidence type="ECO:0000313" key="3">
    <source>
        <dbReference type="Proteomes" id="UP001213000"/>
    </source>
</evidence>
<feature type="region of interest" description="Disordered" evidence="1">
    <location>
        <begin position="1"/>
        <end position="56"/>
    </location>
</feature>
<dbReference type="AlphaFoldDB" id="A0AAD5YRM6"/>
<comment type="caution">
    <text evidence="2">The sequence shown here is derived from an EMBL/GenBank/DDBJ whole genome shotgun (WGS) entry which is preliminary data.</text>
</comment>
<organism evidence="2 3">
    <name type="scientific">Leucocoprinus birnbaumii</name>
    <dbReference type="NCBI Taxonomy" id="56174"/>
    <lineage>
        <taxon>Eukaryota</taxon>
        <taxon>Fungi</taxon>
        <taxon>Dikarya</taxon>
        <taxon>Basidiomycota</taxon>
        <taxon>Agaricomycotina</taxon>
        <taxon>Agaricomycetes</taxon>
        <taxon>Agaricomycetidae</taxon>
        <taxon>Agaricales</taxon>
        <taxon>Agaricineae</taxon>
        <taxon>Agaricaceae</taxon>
        <taxon>Leucocoprinus</taxon>
    </lineage>
</organism>
<keyword evidence="3" id="KW-1185">Reference proteome</keyword>
<proteinExistence type="predicted"/>
<gene>
    <name evidence="2" type="ORF">NP233_g10718</name>
</gene>
<protein>
    <submittedName>
        <fullName evidence="2">Uncharacterized protein</fullName>
    </submittedName>
</protein>
<name>A0AAD5YRM6_9AGAR</name>
<evidence type="ECO:0000313" key="2">
    <source>
        <dbReference type="EMBL" id="KAJ3560616.1"/>
    </source>
</evidence>
<sequence length="75" mass="7930">MLGFAIDAHSDEDEAASASQCSIPDSLDPVTHSGATDRGNDITGFKGTDPSSTESANDYCEANPHVFYDLFCNSL</sequence>
<dbReference type="EMBL" id="JANIEX010001139">
    <property type="protein sequence ID" value="KAJ3560616.1"/>
    <property type="molecule type" value="Genomic_DNA"/>
</dbReference>
<accession>A0AAD5YRM6</accession>